<dbReference type="PANTHER" id="PTHR31377">
    <property type="entry name" value="AGMATINE DEIMINASE-RELATED"/>
    <property type="match status" value="1"/>
</dbReference>
<organism evidence="3 4">
    <name type="scientific">Collimonas pratensis</name>
    <dbReference type="NCBI Taxonomy" id="279113"/>
    <lineage>
        <taxon>Bacteria</taxon>
        <taxon>Pseudomonadati</taxon>
        <taxon>Pseudomonadota</taxon>
        <taxon>Betaproteobacteria</taxon>
        <taxon>Burkholderiales</taxon>
        <taxon>Oxalobacteraceae</taxon>
        <taxon>Collimonas</taxon>
    </lineage>
</organism>
<dbReference type="Proteomes" id="UP000074561">
    <property type="component" value="Chromosome"/>
</dbReference>
<accession>A0A127Q3G9</accession>
<dbReference type="Pfam" id="PF04371">
    <property type="entry name" value="PAD_porph"/>
    <property type="match status" value="1"/>
</dbReference>
<evidence type="ECO:0000256" key="2">
    <source>
        <dbReference type="SAM" id="MobiDB-lite"/>
    </source>
</evidence>
<dbReference type="GO" id="GO:0047632">
    <property type="term" value="F:agmatine deiminase activity"/>
    <property type="evidence" value="ECO:0007669"/>
    <property type="project" value="TreeGrafter"/>
</dbReference>
<dbReference type="AlphaFoldDB" id="A0A127Q3G9"/>
<protein>
    <submittedName>
        <fullName evidence="3">Tat (Twin-arginine translocation) pathway signal sequence domain protein</fullName>
    </submittedName>
</protein>
<dbReference type="KEGG" id="cpra:CPter91_2266"/>
<feature type="region of interest" description="Disordered" evidence="2">
    <location>
        <begin position="38"/>
        <end position="64"/>
    </location>
</feature>
<dbReference type="PATRIC" id="fig|279113.9.peg.2244"/>
<dbReference type="RefSeq" id="WP_417924852.1">
    <property type="nucleotide sequence ID" value="NZ_CP013234.1"/>
</dbReference>
<evidence type="ECO:0000313" key="3">
    <source>
        <dbReference type="EMBL" id="AMP04630.1"/>
    </source>
</evidence>
<name>A0A127Q3G9_9BURK</name>
<dbReference type="GO" id="GO:0009446">
    <property type="term" value="P:putrescine biosynthetic process"/>
    <property type="evidence" value="ECO:0007669"/>
    <property type="project" value="InterPro"/>
</dbReference>
<dbReference type="PROSITE" id="PS51257">
    <property type="entry name" value="PROKAR_LIPOPROTEIN"/>
    <property type="match status" value="1"/>
</dbReference>
<dbReference type="InterPro" id="IPR007466">
    <property type="entry name" value="Peptidyl-Arg-deiminase_porph"/>
</dbReference>
<dbReference type="SUPFAM" id="SSF55909">
    <property type="entry name" value="Pentein"/>
    <property type="match status" value="1"/>
</dbReference>
<keyword evidence="1" id="KW-0378">Hydrolase</keyword>
<proteinExistence type="predicted"/>
<dbReference type="STRING" id="279113.CPter91_2266"/>
<dbReference type="GO" id="GO:0004668">
    <property type="term" value="F:protein-arginine deiminase activity"/>
    <property type="evidence" value="ECO:0007669"/>
    <property type="project" value="InterPro"/>
</dbReference>
<dbReference type="InterPro" id="IPR006311">
    <property type="entry name" value="TAT_signal"/>
</dbReference>
<evidence type="ECO:0000256" key="1">
    <source>
        <dbReference type="ARBA" id="ARBA00022801"/>
    </source>
</evidence>
<dbReference type="PROSITE" id="PS51318">
    <property type="entry name" value="TAT"/>
    <property type="match status" value="1"/>
</dbReference>
<dbReference type="Gene3D" id="3.75.10.10">
    <property type="entry name" value="L-arginine/glycine Amidinotransferase, Chain A"/>
    <property type="match status" value="1"/>
</dbReference>
<evidence type="ECO:0000313" key="4">
    <source>
        <dbReference type="Proteomes" id="UP000074561"/>
    </source>
</evidence>
<gene>
    <name evidence="3" type="ORF">CPter91_2266</name>
</gene>
<dbReference type="EMBL" id="CP013234">
    <property type="protein sequence ID" value="AMP04630.1"/>
    <property type="molecule type" value="Genomic_DNA"/>
</dbReference>
<sequence length="392" mass="41598">MSSRRGFLQKCSAGGGAFVFGGLLTACGSGTASTGLPEGVNDANDASRPQGNGGQALPRSGWTMRDEGDAHKATWMAFVASDAIWEAWQVASVQDALARIANAIVQFEPVNMLVNQRDLAIARQKLDPRVKLLVAGLDDLWIRDTGPVFVVHQNGEKAGVNFNFNGWGKKQVYANDGKVAGFVTQQAGVRMLPTKLVLEGGGIEVDGKGTAIITESCVLNPNRNPGLSKADCEAELNALLGIRKVIWLPGIAGKDITDGHTDFYARFARPGVVVAGFDPDPASYDNAVTTRHLQILRAATDANGQPLQVVTIEVPGRIRPEFASKTFAPGYINFYLVNGALIMPEFGDAAADANAKARYMELFPGRAIVQLNIDPIAAGGGGIHCTTQQQPA</sequence>
<dbReference type="PANTHER" id="PTHR31377:SF0">
    <property type="entry name" value="AGMATINE DEIMINASE-RELATED"/>
    <property type="match status" value="1"/>
</dbReference>
<reference evidence="3 4" key="1">
    <citation type="submission" date="2015-11" db="EMBL/GenBank/DDBJ databases">
        <title>Exploring the genomic traits of fungus-feeding bacterial genus Collimonas.</title>
        <authorList>
            <person name="Song C."/>
            <person name="Schmidt R."/>
            <person name="de Jager V."/>
            <person name="Krzyzanowska D."/>
            <person name="Jongedijk E."/>
            <person name="Cankar K."/>
            <person name="Beekwilder J."/>
            <person name="van Veen A."/>
            <person name="de Boer W."/>
            <person name="van Veen J.A."/>
            <person name="Garbeva P."/>
        </authorList>
    </citation>
    <scope>NUCLEOTIDE SEQUENCE [LARGE SCALE GENOMIC DNA]</scope>
    <source>
        <strain evidence="3 4">Ter91</strain>
    </source>
</reference>
<dbReference type="NCBIfam" id="TIGR01409">
    <property type="entry name" value="TAT_signal_seq"/>
    <property type="match status" value="1"/>
</dbReference>
<dbReference type="InterPro" id="IPR019546">
    <property type="entry name" value="TAT_signal_bac_arc"/>
</dbReference>